<dbReference type="PANTHER" id="PTHR11601:SF34">
    <property type="entry name" value="CYSTEINE DESULFURASE"/>
    <property type="match status" value="1"/>
</dbReference>
<evidence type="ECO:0000256" key="10">
    <source>
        <dbReference type="ARBA" id="ARBA00050776"/>
    </source>
</evidence>
<evidence type="ECO:0000256" key="1">
    <source>
        <dbReference type="ARBA" id="ARBA00001933"/>
    </source>
</evidence>
<dbReference type="InterPro" id="IPR017772">
    <property type="entry name" value="Cys_deSase_NifS_bac/arc"/>
</dbReference>
<comment type="cofactor">
    <cofactor evidence="1 11 12">
        <name>pyridoxal 5'-phosphate</name>
        <dbReference type="ChEBI" id="CHEBI:597326"/>
    </cofactor>
</comment>
<evidence type="ECO:0000256" key="2">
    <source>
        <dbReference type="ARBA" id="ARBA00006490"/>
    </source>
</evidence>
<name>A0A226BXF3_9FIRM</name>
<evidence type="ECO:0000256" key="4">
    <source>
        <dbReference type="ARBA" id="ARBA00022679"/>
    </source>
</evidence>
<dbReference type="InterPro" id="IPR016454">
    <property type="entry name" value="Cysteine_dSase"/>
</dbReference>
<comment type="pathway">
    <text evidence="11">Cofactor biosynthesis; iron-sulfur cluster biosynthesis.</text>
</comment>
<accession>A0A226BXF3</accession>
<keyword evidence="15" id="KW-1185">Reference proteome</keyword>
<dbReference type="InterPro" id="IPR015421">
    <property type="entry name" value="PyrdxlP-dep_Trfase_major"/>
</dbReference>
<comment type="similarity">
    <text evidence="2 11">Belongs to the class-V pyridoxal-phosphate-dependent aminotransferase family. NifS/IscS subfamily.</text>
</comment>
<dbReference type="NCBIfam" id="NF002806">
    <property type="entry name" value="PRK02948.1"/>
    <property type="match status" value="1"/>
</dbReference>
<dbReference type="OrthoDB" id="9808002at2"/>
<dbReference type="GO" id="GO:1990221">
    <property type="term" value="C:L-cysteine desulfurase complex"/>
    <property type="evidence" value="ECO:0007669"/>
    <property type="project" value="UniProtKB-ARBA"/>
</dbReference>
<dbReference type="GO" id="GO:0031071">
    <property type="term" value="F:cysteine desulfurase activity"/>
    <property type="evidence" value="ECO:0007669"/>
    <property type="project" value="UniProtKB-UniRule"/>
</dbReference>
<protein>
    <recommendedName>
        <fullName evidence="11">Cysteine desulfurase IscS</fullName>
        <ecNumber evidence="11">2.8.1.7</ecNumber>
    </recommendedName>
</protein>
<dbReference type="PANTHER" id="PTHR11601">
    <property type="entry name" value="CYSTEINE DESULFURYLASE FAMILY MEMBER"/>
    <property type="match status" value="1"/>
</dbReference>
<dbReference type="HAMAP" id="MF_00331">
    <property type="entry name" value="Cys_desulf_IscS"/>
    <property type="match status" value="1"/>
</dbReference>
<keyword evidence="7 11" id="KW-0663">Pyridoxal phosphate</keyword>
<dbReference type="AlphaFoldDB" id="A0A226BXF3"/>
<dbReference type="Pfam" id="PF00266">
    <property type="entry name" value="Aminotran_5"/>
    <property type="match status" value="1"/>
</dbReference>
<proteinExistence type="inferred from homology"/>
<feature type="modified residue" description="N6-(pyridoxal phosphate)lysine" evidence="11">
    <location>
        <position position="204"/>
    </location>
</feature>
<dbReference type="InterPro" id="IPR000192">
    <property type="entry name" value="Aminotrans_V_dom"/>
</dbReference>
<dbReference type="FunFam" id="3.40.640.10:FF:000003">
    <property type="entry name" value="Cysteine desulfurase IscS"/>
    <property type="match status" value="1"/>
</dbReference>
<dbReference type="GO" id="GO:0044571">
    <property type="term" value="P:[2Fe-2S] cluster assembly"/>
    <property type="evidence" value="ECO:0007669"/>
    <property type="project" value="UniProtKB-UniRule"/>
</dbReference>
<keyword evidence="8 11" id="KW-0408">Iron</keyword>
<dbReference type="EMBL" id="NIQC01000040">
    <property type="protein sequence ID" value="OWZ82820.1"/>
    <property type="molecule type" value="Genomic_DNA"/>
</dbReference>
<dbReference type="InterPro" id="IPR015424">
    <property type="entry name" value="PyrdxlP-dep_Trfase"/>
</dbReference>
<keyword evidence="3 11" id="KW-0963">Cytoplasm</keyword>
<dbReference type="InterPro" id="IPR020578">
    <property type="entry name" value="Aminotrans_V_PyrdxlP_BS"/>
</dbReference>
<dbReference type="Proteomes" id="UP000214588">
    <property type="component" value="Unassembled WGS sequence"/>
</dbReference>
<feature type="binding site" evidence="11">
    <location>
        <begin position="73"/>
        <end position="74"/>
    </location>
    <ligand>
        <name>pyridoxal 5'-phosphate</name>
        <dbReference type="ChEBI" id="CHEBI:597326"/>
    </ligand>
</feature>
<evidence type="ECO:0000313" key="14">
    <source>
        <dbReference type="EMBL" id="OWZ82820.1"/>
    </source>
</evidence>
<dbReference type="Gene3D" id="3.90.1150.10">
    <property type="entry name" value="Aspartate Aminotransferase, domain 1"/>
    <property type="match status" value="1"/>
</dbReference>
<evidence type="ECO:0000256" key="8">
    <source>
        <dbReference type="ARBA" id="ARBA00023004"/>
    </source>
</evidence>
<keyword evidence="6 11" id="KW-0479">Metal-binding</keyword>
<comment type="subunit">
    <text evidence="11">Homodimer. Forms a heterotetramer with IscU, interacts with other sulfur acceptors.</text>
</comment>
<evidence type="ECO:0000259" key="13">
    <source>
        <dbReference type="Pfam" id="PF00266"/>
    </source>
</evidence>
<keyword evidence="5 11" id="KW-0001">2Fe-2S</keyword>
<evidence type="ECO:0000256" key="12">
    <source>
        <dbReference type="RuleBase" id="RU004504"/>
    </source>
</evidence>
<evidence type="ECO:0000256" key="11">
    <source>
        <dbReference type="HAMAP-Rule" id="MF_00331"/>
    </source>
</evidence>
<sequence length="393" mass="42873">MMNKRIYLDHGATTPIRSEVFEEMTPYLQGNFGNPSSIHSFGRDARKAVEDAREQVGQAIGAYSDEILFTSGGTEADNLAIQGVAEKLKDKGKHIITSQIEHHAVLDTCEAMEKKGYEVTYLPVDNNGLLDPNNLKEAIRKDTILITIMHANNEVGTIQPIAELAKIAKEHDIVFHSDAVQTVGSIPVNVDELAVDLLSLSAHKMYGPKGIGALYIRKGTKLDKIFHGGAQERKIRPGTENVAGIVGLGKAISLAVSELELKSKKITALRDRLIKELTSIEDTQLNGHPEKRLPGNVNVSFEYIEGESLLLNLDMKGIAASSGSACTSGSLDPSHVLMAMGLSHQTAHGSLRLTLGKDNTEEEIEYVLEAIPEVINRLREMSSLWKGKEANYS</sequence>
<dbReference type="NCBIfam" id="TIGR03402">
    <property type="entry name" value="FeS_nifS"/>
    <property type="match status" value="1"/>
</dbReference>
<comment type="function">
    <text evidence="11">Master enzyme that delivers sulfur to a number of partners involved in Fe-S cluster assembly, tRNA modification or cofactor biosynthesis. Catalyzes the removal of elemental sulfur atoms from cysteine to produce alanine. Functions as a sulfur delivery protein for Fe-S cluster synthesis onto IscU, an Fe-S scaffold assembly protein, as well as other S acceptor proteins.</text>
</comment>
<organism evidence="14 15">
    <name type="scientific">Natranaerobius trueperi</name>
    <dbReference type="NCBI Taxonomy" id="759412"/>
    <lineage>
        <taxon>Bacteria</taxon>
        <taxon>Bacillati</taxon>
        <taxon>Bacillota</taxon>
        <taxon>Clostridia</taxon>
        <taxon>Natranaerobiales</taxon>
        <taxon>Natranaerobiaceae</taxon>
        <taxon>Natranaerobius</taxon>
    </lineage>
</organism>
<evidence type="ECO:0000256" key="3">
    <source>
        <dbReference type="ARBA" id="ARBA00022490"/>
    </source>
</evidence>
<keyword evidence="9 11" id="KW-0411">Iron-sulfur</keyword>
<dbReference type="GO" id="GO:0051537">
    <property type="term" value="F:2 iron, 2 sulfur cluster binding"/>
    <property type="evidence" value="ECO:0007669"/>
    <property type="project" value="UniProtKB-UniRule"/>
</dbReference>
<reference evidence="14 15" key="1">
    <citation type="submission" date="2017-06" db="EMBL/GenBank/DDBJ databases">
        <title>Draft Genome Sequence of Natranaerobius trueperi halophilic, alkalithermophilic bacteria from soda lakes.</title>
        <authorList>
            <person name="Zhao B."/>
        </authorList>
    </citation>
    <scope>NUCLEOTIDE SEQUENCE [LARGE SCALE GENOMIC DNA]</scope>
    <source>
        <strain evidence="14 15">DSM 18760</strain>
    </source>
</reference>
<dbReference type="GO" id="GO:0006520">
    <property type="term" value="P:amino acid metabolic process"/>
    <property type="evidence" value="ECO:0007669"/>
    <property type="project" value="InterPro"/>
</dbReference>
<feature type="binding site" evidence="11">
    <location>
        <begin position="201"/>
        <end position="203"/>
    </location>
    <ligand>
        <name>pyridoxal 5'-phosphate</name>
        <dbReference type="ChEBI" id="CHEBI:597326"/>
    </ligand>
</feature>
<feature type="binding site" evidence="11">
    <location>
        <position position="181"/>
    </location>
    <ligand>
        <name>pyridoxal 5'-phosphate</name>
        <dbReference type="ChEBI" id="CHEBI:597326"/>
    </ligand>
</feature>
<evidence type="ECO:0000256" key="5">
    <source>
        <dbReference type="ARBA" id="ARBA00022714"/>
    </source>
</evidence>
<dbReference type="SUPFAM" id="SSF53383">
    <property type="entry name" value="PLP-dependent transferases"/>
    <property type="match status" value="1"/>
</dbReference>
<comment type="subcellular location">
    <subcellularLocation>
        <location evidence="11">Cytoplasm</location>
    </subcellularLocation>
</comment>
<feature type="binding site" evidence="11">
    <location>
        <position position="239"/>
    </location>
    <ligand>
        <name>pyridoxal 5'-phosphate</name>
        <dbReference type="ChEBI" id="CHEBI:597326"/>
    </ligand>
</feature>
<gene>
    <name evidence="14" type="primary">nifS</name>
    <name evidence="11" type="synonym">iscS</name>
    <name evidence="14" type="ORF">CDO51_12050</name>
</gene>
<dbReference type="GO" id="GO:0046872">
    <property type="term" value="F:metal ion binding"/>
    <property type="evidence" value="ECO:0007669"/>
    <property type="project" value="UniProtKB-KW"/>
</dbReference>
<dbReference type="PIRSF" id="PIRSF005572">
    <property type="entry name" value="NifS"/>
    <property type="match status" value="1"/>
</dbReference>
<feature type="binding site" evidence="11">
    <location>
        <position position="153"/>
    </location>
    <ligand>
        <name>pyridoxal 5'-phosphate</name>
        <dbReference type="ChEBI" id="CHEBI:597326"/>
    </ligand>
</feature>
<evidence type="ECO:0000256" key="6">
    <source>
        <dbReference type="ARBA" id="ARBA00022723"/>
    </source>
</evidence>
<feature type="binding site" description="via persulfide group" evidence="11">
    <location>
        <position position="326"/>
    </location>
    <ligand>
        <name>[2Fe-2S] cluster</name>
        <dbReference type="ChEBI" id="CHEBI:190135"/>
        <note>ligand shared with IscU</note>
    </ligand>
</feature>
<dbReference type="InterPro" id="IPR015422">
    <property type="entry name" value="PyrdxlP-dep_Trfase_small"/>
</dbReference>
<evidence type="ECO:0000313" key="15">
    <source>
        <dbReference type="Proteomes" id="UP000214588"/>
    </source>
</evidence>
<dbReference type="Gene3D" id="3.40.640.10">
    <property type="entry name" value="Type I PLP-dependent aspartate aminotransferase-like (Major domain)"/>
    <property type="match status" value="1"/>
</dbReference>
<dbReference type="UniPathway" id="UPA00266"/>
<evidence type="ECO:0000256" key="9">
    <source>
        <dbReference type="ARBA" id="ARBA00023014"/>
    </source>
</evidence>
<feature type="domain" description="Aminotransferase class V" evidence="13">
    <location>
        <begin position="6"/>
        <end position="367"/>
    </location>
</feature>
<dbReference type="InterPro" id="IPR010240">
    <property type="entry name" value="Cys_deSase_IscS"/>
</dbReference>
<comment type="caution">
    <text evidence="14">The sequence shown here is derived from an EMBL/GenBank/DDBJ whole genome shotgun (WGS) entry which is preliminary data.</text>
</comment>
<dbReference type="PROSITE" id="PS00595">
    <property type="entry name" value="AA_TRANSFER_CLASS_5"/>
    <property type="match status" value="1"/>
</dbReference>
<dbReference type="EC" id="2.8.1.7" evidence="11"/>
<dbReference type="GO" id="GO:0030170">
    <property type="term" value="F:pyridoxal phosphate binding"/>
    <property type="evidence" value="ECO:0007669"/>
    <property type="project" value="UniProtKB-UniRule"/>
</dbReference>
<comment type="catalytic activity">
    <reaction evidence="10 11">
        <text>(sulfur carrier)-H + L-cysteine = (sulfur carrier)-SH + L-alanine</text>
        <dbReference type="Rhea" id="RHEA:43892"/>
        <dbReference type="Rhea" id="RHEA-COMP:14737"/>
        <dbReference type="Rhea" id="RHEA-COMP:14739"/>
        <dbReference type="ChEBI" id="CHEBI:29917"/>
        <dbReference type="ChEBI" id="CHEBI:35235"/>
        <dbReference type="ChEBI" id="CHEBI:57972"/>
        <dbReference type="ChEBI" id="CHEBI:64428"/>
        <dbReference type="EC" id="2.8.1.7"/>
    </reaction>
</comment>
<evidence type="ECO:0000256" key="7">
    <source>
        <dbReference type="ARBA" id="ARBA00022898"/>
    </source>
</evidence>
<feature type="active site" description="Cysteine persulfide intermediate" evidence="11">
    <location>
        <position position="326"/>
    </location>
</feature>
<keyword evidence="4 11" id="KW-0808">Transferase</keyword>